<proteinExistence type="predicted"/>
<feature type="non-terminal residue" evidence="1">
    <location>
        <position position="1"/>
    </location>
</feature>
<sequence>LPHFIAYALHRTKIHASVTFAALVLQQQLKECFPTAWGSLGHHLFISTFMLASKVICDDTYSNKSWSIVAQVI</sequence>
<dbReference type="OrthoDB" id="244495at2759"/>
<name>A0A9P7ESJ7_9AGAM</name>
<protein>
    <submittedName>
        <fullName evidence="1">Uncharacterized protein</fullName>
    </submittedName>
</protein>
<dbReference type="CDD" id="cd20557">
    <property type="entry name" value="CYCLIN_ScPCL1-like"/>
    <property type="match status" value="1"/>
</dbReference>
<dbReference type="AlphaFoldDB" id="A0A9P7ESJ7"/>
<dbReference type="Proteomes" id="UP000823399">
    <property type="component" value="Unassembled WGS sequence"/>
</dbReference>
<evidence type="ECO:0000313" key="1">
    <source>
        <dbReference type="EMBL" id="KAG2085830.1"/>
    </source>
</evidence>
<comment type="caution">
    <text evidence="1">The sequence shown here is derived from an EMBL/GenBank/DDBJ whole genome shotgun (WGS) entry which is preliminary data.</text>
</comment>
<evidence type="ECO:0000313" key="2">
    <source>
        <dbReference type="Proteomes" id="UP000823399"/>
    </source>
</evidence>
<organism evidence="1 2">
    <name type="scientific">Suillus discolor</name>
    <dbReference type="NCBI Taxonomy" id="1912936"/>
    <lineage>
        <taxon>Eukaryota</taxon>
        <taxon>Fungi</taxon>
        <taxon>Dikarya</taxon>
        <taxon>Basidiomycota</taxon>
        <taxon>Agaricomycotina</taxon>
        <taxon>Agaricomycetes</taxon>
        <taxon>Agaricomycetidae</taxon>
        <taxon>Boletales</taxon>
        <taxon>Suillineae</taxon>
        <taxon>Suillaceae</taxon>
        <taxon>Suillus</taxon>
    </lineage>
</organism>
<dbReference type="EMBL" id="JABBWM010000158">
    <property type="protein sequence ID" value="KAG2085830.1"/>
    <property type="molecule type" value="Genomic_DNA"/>
</dbReference>
<dbReference type="RefSeq" id="XP_041284764.1">
    <property type="nucleotide sequence ID" value="XM_041443097.1"/>
</dbReference>
<dbReference type="GeneID" id="64705356"/>
<reference evidence="1" key="1">
    <citation type="journal article" date="2020" name="New Phytol.">
        <title>Comparative genomics reveals dynamic genome evolution in host specialist ectomycorrhizal fungi.</title>
        <authorList>
            <person name="Lofgren L.A."/>
            <person name="Nguyen N.H."/>
            <person name="Vilgalys R."/>
            <person name="Ruytinx J."/>
            <person name="Liao H.L."/>
            <person name="Branco S."/>
            <person name="Kuo A."/>
            <person name="LaButti K."/>
            <person name="Lipzen A."/>
            <person name="Andreopoulos W."/>
            <person name="Pangilinan J."/>
            <person name="Riley R."/>
            <person name="Hundley H."/>
            <person name="Na H."/>
            <person name="Barry K."/>
            <person name="Grigoriev I.V."/>
            <person name="Stajich J.E."/>
            <person name="Kennedy P.G."/>
        </authorList>
    </citation>
    <scope>NUCLEOTIDE SEQUENCE</scope>
    <source>
        <strain evidence="1">FC423</strain>
    </source>
</reference>
<accession>A0A9P7ESJ7</accession>
<keyword evidence="2" id="KW-1185">Reference proteome</keyword>
<gene>
    <name evidence="1" type="ORF">F5147DRAFT_792396</name>
</gene>
<feature type="non-terminal residue" evidence="1">
    <location>
        <position position="73"/>
    </location>
</feature>
<dbReference type="Gene3D" id="1.10.472.10">
    <property type="entry name" value="Cyclin-like"/>
    <property type="match status" value="1"/>
</dbReference>